<sequence length="77" mass="8741">MDALEDAVDGLSANLATLVSVSTGNNKRQWVYYTQSGRNFIDAVQKVQSKAVVPLEFETIWDPKWALHDSFVRSIRR</sequence>
<comment type="caution">
    <text evidence="1">The sequence shown here is derived from an EMBL/GenBank/DDBJ whole genome shotgun (WGS) entry which is preliminary data.</text>
</comment>
<accession>A0ABR6RH58</accession>
<evidence type="ECO:0000313" key="1">
    <source>
        <dbReference type="EMBL" id="MBB6578498.1"/>
    </source>
</evidence>
<dbReference type="Proteomes" id="UP000562492">
    <property type="component" value="Unassembled WGS sequence"/>
</dbReference>
<gene>
    <name evidence="1" type="ORF">HNP33_002580</name>
</gene>
<name>A0ABR6RH58_9BURK</name>
<dbReference type="EMBL" id="JACHKZ010000015">
    <property type="protein sequence ID" value="MBB6578498.1"/>
    <property type="molecule type" value="Genomic_DNA"/>
</dbReference>
<protein>
    <recommendedName>
        <fullName evidence="3">DUF695 domain-containing protein</fullName>
    </recommendedName>
</protein>
<proteinExistence type="predicted"/>
<evidence type="ECO:0000313" key="2">
    <source>
        <dbReference type="Proteomes" id="UP000562492"/>
    </source>
</evidence>
<evidence type="ECO:0008006" key="3">
    <source>
        <dbReference type="Google" id="ProtNLM"/>
    </source>
</evidence>
<keyword evidence="2" id="KW-1185">Reference proteome</keyword>
<reference evidence="1 2" key="1">
    <citation type="submission" date="2020-08" db="EMBL/GenBank/DDBJ databases">
        <title>Functional genomics of gut bacteria from endangered species of beetles.</title>
        <authorList>
            <person name="Carlos-Shanley C."/>
        </authorList>
    </citation>
    <scope>NUCLEOTIDE SEQUENCE [LARGE SCALE GENOMIC DNA]</scope>
    <source>
        <strain evidence="1 2">S00124</strain>
    </source>
</reference>
<organism evidence="1 2">
    <name type="scientific">Comamonas odontotermitis</name>
    <dbReference type="NCBI Taxonomy" id="379895"/>
    <lineage>
        <taxon>Bacteria</taxon>
        <taxon>Pseudomonadati</taxon>
        <taxon>Pseudomonadota</taxon>
        <taxon>Betaproteobacteria</taxon>
        <taxon>Burkholderiales</taxon>
        <taxon>Comamonadaceae</taxon>
        <taxon>Comamonas</taxon>
    </lineage>
</organism>